<proteinExistence type="predicted"/>
<sequence length="38" mass="4697">MKSLLQKSTTKRREEQHITLFGFIKGYFIYLYKNFIRP</sequence>
<evidence type="ECO:0000313" key="2">
    <source>
        <dbReference type="Proteomes" id="UP000295197"/>
    </source>
</evidence>
<dbReference type="AlphaFoldDB" id="A0A4R3W0H3"/>
<evidence type="ECO:0000313" key="1">
    <source>
        <dbReference type="EMBL" id="TCV20680.1"/>
    </source>
</evidence>
<organism evidence="1 2">
    <name type="scientific">Sphingobacterium alimentarium</name>
    <dbReference type="NCBI Taxonomy" id="797292"/>
    <lineage>
        <taxon>Bacteria</taxon>
        <taxon>Pseudomonadati</taxon>
        <taxon>Bacteroidota</taxon>
        <taxon>Sphingobacteriia</taxon>
        <taxon>Sphingobacteriales</taxon>
        <taxon>Sphingobacteriaceae</taxon>
        <taxon>Sphingobacterium</taxon>
    </lineage>
</organism>
<dbReference type="Proteomes" id="UP000295197">
    <property type="component" value="Unassembled WGS sequence"/>
</dbReference>
<dbReference type="EMBL" id="SMBZ01000001">
    <property type="protein sequence ID" value="TCV20680.1"/>
    <property type="molecule type" value="Genomic_DNA"/>
</dbReference>
<accession>A0A4R3W0H3</accession>
<protein>
    <submittedName>
        <fullName evidence="1">Uncharacterized protein</fullName>
    </submittedName>
</protein>
<reference evidence="1 2" key="1">
    <citation type="submission" date="2019-03" db="EMBL/GenBank/DDBJ databases">
        <title>Genomic Encyclopedia of Type Strains, Phase IV (KMG-IV): sequencing the most valuable type-strain genomes for metagenomic binning, comparative biology and taxonomic classification.</title>
        <authorList>
            <person name="Goeker M."/>
        </authorList>
    </citation>
    <scope>NUCLEOTIDE SEQUENCE [LARGE SCALE GENOMIC DNA]</scope>
    <source>
        <strain evidence="1 2">DSM 22362</strain>
    </source>
</reference>
<gene>
    <name evidence="1" type="ORF">EDC17_100119</name>
</gene>
<keyword evidence="2" id="KW-1185">Reference proteome</keyword>
<name>A0A4R3W0H3_9SPHI</name>
<comment type="caution">
    <text evidence="1">The sequence shown here is derived from an EMBL/GenBank/DDBJ whole genome shotgun (WGS) entry which is preliminary data.</text>
</comment>